<dbReference type="GO" id="GO:0016987">
    <property type="term" value="F:sigma factor activity"/>
    <property type="evidence" value="ECO:0007669"/>
    <property type="project" value="UniProtKB-KW"/>
</dbReference>
<dbReference type="Pfam" id="PF04542">
    <property type="entry name" value="Sigma70_r2"/>
    <property type="match status" value="1"/>
</dbReference>
<dbReference type="GO" id="GO:0003677">
    <property type="term" value="F:DNA binding"/>
    <property type="evidence" value="ECO:0007669"/>
    <property type="project" value="UniProtKB-KW"/>
</dbReference>
<evidence type="ECO:0000256" key="4">
    <source>
        <dbReference type="ARBA" id="ARBA00023125"/>
    </source>
</evidence>
<dbReference type="GO" id="GO:0006352">
    <property type="term" value="P:DNA-templated transcription initiation"/>
    <property type="evidence" value="ECO:0007669"/>
    <property type="project" value="InterPro"/>
</dbReference>
<dbReference type="Proteomes" id="UP000006578">
    <property type="component" value="Chromosome"/>
</dbReference>
<protein>
    <submittedName>
        <fullName evidence="8">RNA polymerase, sigma-24 subunit, ECF subfamily</fullName>
    </submittedName>
</protein>
<dbReference type="NCBIfam" id="TIGR02943">
    <property type="entry name" value="Sig70_famx1"/>
    <property type="match status" value="1"/>
</dbReference>
<keyword evidence="3" id="KW-0731">Sigma factor</keyword>
<dbReference type="InterPro" id="IPR036388">
    <property type="entry name" value="WH-like_DNA-bd_sf"/>
</dbReference>
<dbReference type="EMBL" id="CP000356">
    <property type="protein sequence ID" value="ABF54408.1"/>
    <property type="molecule type" value="Genomic_DNA"/>
</dbReference>
<accession>Q1GPL4</accession>
<dbReference type="InterPro" id="IPR013324">
    <property type="entry name" value="RNA_pol_sigma_r3/r4-like"/>
</dbReference>
<dbReference type="SUPFAM" id="SSF88946">
    <property type="entry name" value="Sigma2 domain of RNA polymerase sigma factors"/>
    <property type="match status" value="1"/>
</dbReference>
<dbReference type="InterPro" id="IPR039425">
    <property type="entry name" value="RNA_pol_sigma-70-like"/>
</dbReference>
<organism evidence="8 9">
    <name type="scientific">Sphingopyxis alaskensis (strain DSM 13593 / LMG 18877 / RB2256)</name>
    <name type="common">Sphingomonas alaskensis</name>
    <dbReference type="NCBI Taxonomy" id="317655"/>
    <lineage>
        <taxon>Bacteria</taxon>
        <taxon>Pseudomonadati</taxon>
        <taxon>Pseudomonadota</taxon>
        <taxon>Alphaproteobacteria</taxon>
        <taxon>Sphingomonadales</taxon>
        <taxon>Sphingomonadaceae</taxon>
        <taxon>Sphingopyxis</taxon>
    </lineage>
</organism>
<keyword evidence="9" id="KW-1185">Reference proteome</keyword>
<dbReference type="NCBIfam" id="TIGR02937">
    <property type="entry name" value="sigma70-ECF"/>
    <property type="match status" value="1"/>
</dbReference>
<name>Q1GPL4_SPHAL</name>
<dbReference type="InterPro" id="IPR013325">
    <property type="entry name" value="RNA_pol_sigma_r2"/>
</dbReference>
<evidence type="ECO:0000313" key="8">
    <source>
        <dbReference type="EMBL" id="ABF54408.1"/>
    </source>
</evidence>
<evidence type="ECO:0000259" key="7">
    <source>
        <dbReference type="Pfam" id="PF08281"/>
    </source>
</evidence>
<keyword evidence="2" id="KW-0805">Transcription regulation</keyword>
<reference evidence="8 9" key="1">
    <citation type="journal article" date="2009" name="Proc. Natl. Acad. Sci. U.S.A.">
        <title>The genomic basis of trophic strategy in marine bacteria.</title>
        <authorList>
            <person name="Lauro F.M."/>
            <person name="McDougald D."/>
            <person name="Thomas T."/>
            <person name="Williams T.J."/>
            <person name="Egan S."/>
            <person name="Rice S."/>
            <person name="DeMaere M.Z."/>
            <person name="Ting L."/>
            <person name="Ertan H."/>
            <person name="Johnson J."/>
            <person name="Ferriera S."/>
            <person name="Lapidus A."/>
            <person name="Anderson I."/>
            <person name="Kyrpides N."/>
            <person name="Munk A.C."/>
            <person name="Detter C."/>
            <person name="Han C.S."/>
            <person name="Brown M.V."/>
            <person name="Robb F.T."/>
            <person name="Kjelleberg S."/>
            <person name="Cavicchioli R."/>
        </authorList>
    </citation>
    <scope>NUCLEOTIDE SEQUENCE [LARGE SCALE GENOMIC DNA]</scope>
    <source>
        <strain evidence="9">DSM 13593 / LMG 18877 / RB2256</strain>
    </source>
</reference>
<evidence type="ECO:0000256" key="1">
    <source>
        <dbReference type="ARBA" id="ARBA00010641"/>
    </source>
</evidence>
<dbReference type="Pfam" id="PF08281">
    <property type="entry name" value="Sigma70_r4_2"/>
    <property type="match status" value="1"/>
</dbReference>
<dbReference type="HOGENOM" id="CLU_047691_2_0_5"/>
<dbReference type="InterPro" id="IPR014289">
    <property type="entry name" value="RNA_pol_sigma-24-rel"/>
</dbReference>
<dbReference type="SUPFAM" id="SSF88659">
    <property type="entry name" value="Sigma3 and sigma4 domains of RNA polymerase sigma factors"/>
    <property type="match status" value="1"/>
</dbReference>
<evidence type="ECO:0000259" key="6">
    <source>
        <dbReference type="Pfam" id="PF04542"/>
    </source>
</evidence>
<dbReference type="eggNOG" id="COG1595">
    <property type="taxonomic scope" value="Bacteria"/>
</dbReference>
<evidence type="ECO:0000313" key="9">
    <source>
        <dbReference type="Proteomes" id="UP000006578"/>
    </source>
</evidence>
<feature type="domain" description="RNA polymerase sigma-70 region 2" evidence="6">
    <location>
        <begin position="19"/>
        <end position="86"/>
    </location>
</feature>
<dbReference type="STRING" id="317655.Sala_2703"/>
<feature type="domain" description="RNA polymerase sigma factor 70 region 4 type 2" evidence="7">
    <location>
        <begin position="137"/>
        <end position="188"/>
    </location>
</feature>
<proteinExistence type="inferred from homology"/>
<evidence type="ECO:0000256" key="3">
    <source>
        <dbReference type="ARBA" id="ARBA00023082"/>
    </source>
</evidence>
<dbReference type="PANTHER" id="PTHR43133">
    <property type="entry name" value="RNA POLYMERASE ECF-TYPE SIGMA FACTO"/>
    <property type="match status" value="1"/>
</dbReference>
<comment type="similarity">
    <text evidence="1">Belongs to the sigma-70 factor family. ECF subfamily.</text>
</comment>
<dbReference type="InterPro" id="IPR014284">
    <property type="entry name" value="RNA_pol_sigma-70_dom"/>
</dbReference>
<dbReference type="Gene3D" id="1.10.1740.10">
    <property type="match status" value="1"/>
</dbReference>
<evidence type="ECO:0000256" key="2">
    <source>
        <dbReference type="ARBA" id="ARBA00023015"/>
    </source>
</evidence>
<dbReference type="RefSeq" id="WP_011542973.1">
    <property type="nucleotide sequence ID" value="NC_008048.1"/>
</dbReference>
<dbReference type="AlphaFoldDB" id="Q1GPL4"/>
<dbReference type="PANTHER" id="PTHR43133:SF8">
    <property type="entry name" value="RNA POLYMERASE SIGMA FACTOR HI_1459-RELATED"/>
    <property type="match status" value="1"/>
</dbReference>
<dbReference type="Gene3D" id="1.10.10.10">
    <property type="entry name" value="Winged helix-like DNA-binding domain superfamily/Winged helix DNA-binding domain"/>
    <property type="match status" value="1"/>
</dbReference>
<dbReference type="KEGG" id="sal:Sala_2703"/>
<dbReference type="InterPro" id="IPR007627">
    <property type="entry name" value="RNA_pol_sigma70_r2"/>
</dbReference>
<gene>
    <name evidence="8" type="ordered locus">Sala_2703</name>
</gene>
<evidence type="ECO:0000256" key="5">
    <source>
        <dbReference type="ARBA" id="ARBA00023163"/>
    </source>
</evidence>
<keyword evidence="5" id="KW-0804">Transcription</keyword>
<dbReference type="OrthoDB" id="9803470at2"/>
<keyword evidence="4" id="KW-0238">DNA-binding</keyword>
<dbReference type="CDD" id="cd06171">
    <property type="entry name" value="Sigma70_r4"/>
    <property type="match status" value="1"/>
</dbReference>
<dbReference type="InterPro" id="IPR013249">
    <property type="entry name" value="RNA_pol_sigma70_r4_t2"/>
</dbReference>
<dbReference type="NCBIfam" id="NF008892">
    <property type="entry name" value="PRK11924.2-1"/>
    <property type="match status" value="1"/>
</dbReference>
<sequence>MAHPPQRHSIASSIDPAFVARVRGDLLRFARLQLGSDDEAEDAVQEALAAALRNGDQFRGEAALKTWMIAILKNKIADLLRQRRRRPLGASQMAAEEEDGGTLPALFDERGMWREAARPAAWENPEAGLHSDQFLAIFDACLNRLPAQQGQVFMMREVVELATDEICDELGLTSGNIHVILHRARLALRACLQHHWFAEAVR</sequence>